<dbReference type="HOGENOM" id="CLU_036415_0_0_1"/>
<dbReference type="Proteomes" id="UP000053593">
    <property type="component" value="Unassembled WGS sequence"/>
</dbReference>
<name>A0A0D0BWJ6_9AGAR</name>
<keyword evidence="3" id="KW-1185">Reference proteome</keyword>
<reference evidence="2 3" key="1">
    <citation type="submission" date="2014-04" db="EMBL/GenBank/DDBJ databases">
        <title>Evolutionary Origins and Diversification of the Mycorrhizal Mutualists.</title>
        <authorList>
            <consortium name="DOE Joint Genome Institute"/>
            <consortium name="Mycorrhizal Genomics Consortium"/>
            <person name="Kohler A."/>
            <person name="Kuo A."/>
            <person name="Nagy L.G."/>
            <person name="Floudas D."/>
            <person name="Copeland A."/>
            <person name="Barry K.W."/>
            <person name="Cichocki N."/>
            <person name="Veneault-Fourrey C."/>
            <person name="LaButti K."/>
            <person name="Lindquist E.A."/>
            <person name="Lipzen A."/>
            <person name="Lundell T."/>
            <person name="Morin E."/>
            <person name="Murat C."/>
            <person name="Riley R."/>
            <person name="Ohm R."/>
            <person name="Sun H."/>
            <person name="Tunlid A."/>
            <person name="Henrissat B."/>
            <person name="Grigoriev I.V."/>
            <person name="Hibbett D.S."/>
            <person name="Martin F."/>
        </authorList>
    </citation>
    <scope>NUCLEOTIDE SEQUENCE [LARGE SCALE GENOMIC DNA]</scope>
    <source>
        <strain evidence="2 3">FD-317 M1</strain>
    </source>
</reference>
<gene>
    <name evidence="2" type="ORF">GYMLUDRAFT_249822</name>
</gene>
<proteinExistence type="predicted"/>
<evidence type="ECO:0000313" key="2">
    <source>
        <dbReference type="EMBL" id="KIK54059.1"/>
    </source>
</evidence>
<dbReference type="OrthoDB" id="3021588at2759"/>
<feature type="region of interest" description="Disordered" evidence="1">
    <location>
        <begin position="313"/>
        <end position="334"/>
    </location>
</feature>
<feature type="compositionally biased region" description="Polar residues" evidence="1">
    <location>
        <begin position="319"/>
        <end position="329"/>
    </location>
</feature>
<protein>
    <submittedName>
        <fullName evidence="2">Uncharacterized protein</fullName>
    </submittedName>
</protein>
<organism evidence="2 3">
    <name type="scientific">Collybiopsis luxurians FD-317 M1</name>
    <dbReference type="NCBI Taxonomy" id="944289"/>
    <lineage>
        <taxon>Eukaryota</taxon>
        <taxon>Fungi</taxon>
        <taxon>Dikarya</taxon>
        <taxon>Basidiomycota</taxon>
        <taxon>Agaricomycotina</taxon>
        <taxon>Agaricomycetes</taxon>
        <taxon>Agaricomycetidae</taxon>
        <taxon>Agaricales</taxon>
        <taxon>Marasmiineae</taxon>
        <taxon>Omphalotaceae</taxon>
        <taxon>Collybiopsis</taxon>
        <taxon>Collybiopsis luxurians</taxon>
    </lineage>
</organism>
<dbReference type="EMBL" id="KN834820">
    <property type="protein sequence ID" value="KIK54059.1"/>
    <property type="molecule type" value="Genomic_DNA"/>
</dbReference>
<evidence type="ECO:0000313" key="3">
    <source>
        <dbReference type="Proteomes" id="UP000053593"/>
    </source>
</evidence>
<evidence type="ECO:0000256" key="1">
    <source>
        <dbReference type="SAM" id="MobiDB-lite"/>
    </source>
</evidence>
<dbReference type="AlphaFoldDB" id="A0A0D0BWJ6"/>
<sequence>MATPTPMPAHNKCNAPKWDAKNEDWLLTFFKDFEIAANAAGISNNGANMKTESLHYIDLGTHRFWKTLPSFNDTAKTWDAFKKEVISNYPDVKENPDYTVEDLKKVIMKFSKSGILSLKDMASYHCTFNTISHSLQADKFYHGKKPKGKQYAQMQVKETVDKVLTDSTHSNATSSFNSGDLAVIPEPNAAHTIKTEPGPDPLSKVTALLEKLLQVQESSCGPSNSTSLSSNSTSSGALNQEQMCYWDGCSSVRFADCPNLKMWVDEGKVEFDSSGFIILKGTGIVVSRHTSYTLNGLQGPKMAAKTFALIDKKQPTDPEPSQSIPNAPTSPAEPPKLVIRKLPLKYVPPSEQILGAPPKDDTRNYRFCSPIETQAAVEQVFQAGLSSTVTIRQDNLLTIAPEYRKKVKECVTCRRIGVDTIDELTRLWLTQKVARAACLT</sequence>
<accession>A0A0D0BWJ6</accession>